<feature type="transmembrane region" description="Helical" evidence="1">
    <location>
        <begin position="12"/>
        <end position="28"/>
    </location>
</feature>
<keyword evidence="4" id="KW-1185">Reference proteome</keyword>
<organism evidence="3 4">
    <name type="scientific">Agaribacter flavus</name>
    <dbReference type="NCBI Taxonomy" id="1902781"/>
    <lineage>
        <taxon>Bacteria</taxon>
        <taxon>Pseudomonadati</taxon>
        <taxon>Pseudomonadota</taxon>
        <taxon>Gammaproteobacteria</taxon>
        <taxon>Alteromonadales</taxon>
        <taxon>Alteromonadaceae</taxon>
        <taxon>Agaribacter</taxon>
    </lineage>
</organism>
<dbReference type="InterPro" id="IPR038765">
    <property type="entry name" value="Papain-like_cys_pep_sf"/>
</dbReference>
<dbReference type="SUPFAM" id="SSF54001">
    <property type="entry name" value="Cysteine proteinases"/>
    <property type="match status" value="1"/>
</dbReference>
<feature type="transmembrane region" description="Helical" evidence="1">
    <location>
        <begin position="551"/>
        <end position="571"/>
    </location>
</feature>
<feature type="transmembrane region" description="Helical" evidence="1">
    <location>
        <begin position="106"/>
        <end position="124"/>
    </location>
</feature>
<dbReference type="Pfam" id="PF01841">
    <property type="entry name" value="Transglut_core"/>
    <property type="match status" value="1"/>
</dbReference>
<evidence type="ECO:0000259" key="2">
    <source>
        <dbReference type="SMART" id="SM00460"/>
    </source>
</evidence>
<reference evidence="4" key="1">
    <citation type="journal article" date="2019" name="Int. J. Syst. Evol. Microbiol.">
        <title>The Global Catalogue of Microorganisms (GCM) 10K type strain sequencing project: providing services to taxonomists for standard genome sequencing and annotation.</title>
        <authorList>
            <consortium name="The Broad Institute Genomics Platform"/>
            <consortium name="The Broad Institute Genome Sequencing Center for Infectious Disease"/>
            <person name="Wu L."/>
            <person name="Ma J."/>
        </authorList>
    </citation>
    <scope>NUCLEOTIDE SEQUENCE [LARGE SCALE GENOMIC DNA]</scope>
    <source>
        <strain evidence="4">KCTC 52473</strain>
    </source>
</reference>
<dbReference type="InterPro" id="IPR021878">
    <property type="entry name" value="TgpA_N"/>
</dbReference>
<feature type="transmembrane region" description="Helical" evidence="1">
    <location>
        <begin position="34"/>
        <end position="53"/>
    </location>
</feature>
<evidence type="ECO:0000313" key="4">
    <source>
        <dbReference type="Proteomes" id="UP001595478"/>
    </source>
</evidence>
<feature type="transmembrane region" description="Helical" evidence="1">
    <location>
        <begin position="60"/>
        <end position="76"/>
    </location>
</feature>
<evidence type="ECO:0000313" key="3">
    <source>
        <dbReference type="EMBL" id="MFC3120431.1"/>
    </source>
</evidence>
<dbReference type="EMBL" id="JBHRSW010000005">
    <property type="protein sequence ID" value="MFC3120431.1"/>
    <property type="molecule type" value="Genomic_DNA"/>
</dbReference>
<dbReference type="PANTHER" id="PTHR42736">
    <property type="entry name" value="PROTEIN-GLUTAMINE GAMMA-GLUTAMYLTRANSFERASE"/>
    <property type="match status" value="1"/>
</dbReference>
<keyword evidence="1" id="KW-0812">Transmembrane</keyword>
<keyword evidence="1" id="KW-0472">Membrane</keyword>
<accession>A0ABV7FPQ9</accession>
<evidence type="ECO:0000256" key="1">
    <source>
        <dbReference type="SAM" id="Phobius"/>
    </source>
</evidence>
<dbReference type="InterPro" id="IPR052901">
    <property type="entry name" value="Bact_TGase-like"/>
</dbReference>
<gene>
    <name evidence="3" type="ORF">ACFOHL_02245</name>
</gene>
<dbReference type="Pfam" id="PF11992">
    <property type="entry name" value="TgpA_N"/>
    <property type="match status" value="1"/>
</dbReference>
<dbReference type="SMART" id="SM00460">
    <property type="entry name" value="TGc"/>
    <property type="match status" value="1"/>
</dbReference>
<dbReference type="PANTHER" id="PTHR42736:SF1">
    <property type="entry name" value="PROTEIN-GLUTAMINE GAMMA-GLUTAMYLTRANSFERASE"/>
    <property type="match status" value="1"/>
</dbReference>
<sequence length="660" mass="74899">MSQYINPSKLPALISVMCFCYIVMPLASPIMVWVWVLFICAVSIAGARAFYFIPALKNKTLNIFAIFCLALLVLFSDDYGLLSTMVNLLVVACCLKFMMLHKKSDLHTILVVQLFLIACGFIYHQGVGFAIYYAIAIVNLMYVAFLLNAGKLITRHSFLQTNKLLLQTLPIALALFLIVPRLPPFWQTPTERTTQTGLSESVTPGDIANLAQSANLVFRAEFSDAIPAPSERYWRSIVLDYFDGATWSIAAESVGNQMSSNLPYQGESFLYLIMAEPTHTKWLFSLDVPQVINVMSAQDIYVNQNYQLHTQQASVQPSLYILAAYPSMKLNHFKNTLNFEKYLQTPSETNPRTIEWVNTLNLSNKNTLEIIQALNAKFTEEAFSYTLKPPLMQQASVDQFLFDYQRGFCSHYASALTFMLRVAGVPARIVTGYQGGQLQGENIITVRQYDAHAWVEAWDDNAGWIRIDPTALVAPNRLLSGLLSSLEEDESELVEGSDLFRNMASLWGFKQLNDLLTVANHNWSQFVLDFDQDSQRNILEWLFGKASAKNLITFLIASFAAIAIFICILFVPWKRWLRASHISPDLVLVEALENKGHKKEIHETLKQFTQRISPSFDKAQRDALHNFVEHFYDYQYSDDKGNNKQIEQSLMTCLNNLKSK</sequence>
<proteinExistence type="predicted"/>
<keyword evidence="1" id="KW-1133">Transmembrane helix</keyword>
<name>A0ABV7FPQ9_9ALTE</name>
<dbReference type="Proteomes" id="UP001595478">
    <property type="component" value="Unassembled WGS sequence"/>
</dbReference>
<dbReference type="RefSeq" id="WP_376918576.1">
    <property type="nucleotide sequence ID" value="NZ_JBHRSW010000005.1"/>
</dbReference>
<dbReference type="Gene3D" id="3.10.620.30">
    <property type="match status" value="1"/>
</dbReference>
<protein>
    <submittedName>
        <fullName evidence="3">TransglutaminaseTgpA domain-containing protein</fullName>
    </submittedName>
</protein>
<feature type="domain" description="Transglutaminase-like" evidence="2">
    <location>
        <begin position="401"/>
        <end position="471"/>
    </location>
</feature>
<feature type="transmembrane region" description="Helical" evidence="1">
    <location>
        <begin position="130"/>
        <end position="152"/>
    </location>
</feature>
<comment type="caution">
    <text evidence="3">The sequence shown here is derived from an EMBL/GenBank/DDBJ whole genome shotgun (WGS) entry which is preliminary data.</text>
</comment>
<dbReference type="InterPro" id="IPR002931">
    <property type="entry name" value="Transglutaminase-like"/>
</dbReference>